<dbReference type="EMBL" id="VOUQ01000011">
    <property type="protein sequence ID" value="TXE30040.1"/>
    <property type="molecule type" value="Genomic_DNA"/>
</dbReference>
<accession>A0A5C7C045</accession>
<protein>
    <submittedName>
        <fullName evidence="1">Uncharacterized protein</fullName>
    </submittedName>
</protein>
<dbReference type="Proteomes" id="UP000321126">
    <property type="component" value="Unassembled WGS sequence"/>
</dbReference>
<sequence>MTTKTPLVALSERLLQQQPGFDDARNDFYKKKTELNDIRQVIATTHDKKRAAEEQAVMDDKGWRKRFRKAKGELTPEMQDLHTQRIIKRELVNEYDGLLAELEDDKEEAMVAVCNAASAYDQKHRALLRTYSEMTLEVALDQASILIRAVALRLHAQSRLGHDEQQFHNNNLCARDPHGVVMQEVMQALVERAANFHLSTESDPILEAIGLYGPDFSGLDQRLINSPASRIKLGKEIAARKQAKAEEEE</sequence>
<reference evidence="1 2" key="1">
    <citation type="submission" date="2019-07" db="EMBL/GenBank/DDBJ databases">
        <title>Serratia strains were isolated from fresh produce.</title>
        <authorList>
            <person name="Cho G.-S."/>
            <person name="Stein M."/>
            <person name="Lee W."/>
            <person name="Suh S.H."/>
            <person name="Franz C.M.A.P."/>
        </authorList>
    </citation>
    <scope>NUCLEOTIDE SEQUENCE [LARGE SCALE GENOMIC DNA]</scope>
    <source>
        <strain evidence="1 2">S16</strain>
    </source>
</reference>
<comment type="caution">
    <text evidence="1">The sequence shown here is derived from an EMBL/GenBank/DDBJ whole genome shotgun (WGS) entry which is preliminary data.</text>
</comment>
<gene>
    <name evidence="1" type="ORF">FOT62_19280</name>
</gene>
<organism evidence="1 2">
    <name type="scientific">Serratia marcescens</name>
    <dbReference type="NCBI Taxonomy" id="615"/>
    <lineage>
        <taxon>Bacteria</taxon>
        <taxon>Pseudomonadati</taxon>
        <taxon>Pseudomonadota</taxon>
        <taxon>Gammaproteobacteria</taxon>
        <taxon>Enterobacterales</taxon>
        <taxon>Yersiniaceae</taxon>
        <taxon>Serratia</taxon>
    </lineage>
</organism>
<proteinExistence type="predicted"/>
<name>A0A5C7C045_SERMA</name>
<dbReference type="AlphaFoldDB" id="A0A5C7C045"/>
<evidence type="ECO:0000313" key="2">
    <source>
        <dbReference type="Proteomes" id="UP000321126"/>
    </source>
</evidence>
<dbReference type="RefSeq" id="WP_103687581.1">
    <property type="nucleotide sequence ID" value="NZ_CP027300.1"/>
</dbReference>
<evidence type="ECO:0000313" key="1">
    <source>
        <dbReference type="EMBL" id="TXE30040.1"/>
    </source>
</evidence>